<keyword evidence="2" id="KW-1185">Reference proteome</keyword>
<dbReference type="EMBL" id="MU275983">
    <property type="protein sequence ID" value="KAI0044433.1"/>
    <property type="molecule type" value="Genomic_DNA"/>
</dbReference>
<protein>
    <submittedName>
        <fullName evidence="1">Uncharacterized protein</fullName>
    </submittedName>
</protein>
<evidence type="ECO:0000313" key="2">
    <source>
        <dbReference type="Proteomes" id="UP000814033"/>
    </source>
</evidence>
<reference evidence="1" key="2">
    <citation type="journal article" date="2022" name="New Phytol.">
        <title>Evolutionary transition to the ectomycorrhizal habit in the genomes of a hyperdiverse lineage of mushroom-forming fungi.</title>
        <authorList>
            <person name="Looney B."/>
            <person name="Miyauchi S."/>
            <person name="Morin E."/>
            <person name="Drula E."/>
            <person name="Courty P.E."/>
            <person name="Kohler A."/>
            <person name="Kuo A."/>
            <person name="LaButti K."/>
            <person name="Pangilinan J."/>
            <person name="Lipzen A."/>
            <person name="Riley R."/>
            <person name="Andreopoulos W."/>
            <person name="He G."/>
            <person name="Johnson J."/>
            <person name="Nolan M."/>
            <person name="Tritt A."/>
            <person name="Barry K.W."/>
            <person name="Grigoriev I.V."/>
            <person name="Nagy L.G."/>
            <person name="Hibbett D."/>
            <person name="Henrissat B."/>
            <person name="Matheny P.B."/>
            <person name="Labbe J."/>
            <person name="Martin F.M."/>
        </authorList>
    </citation>
    <scope>NUCLEOTIDE SEQUENCE</scope>
    <source>
        <strain evidence="1">FP105234-sp</strain>
    </source>
</reference>
<dbReference type="Proteomes" id="UP000814033">
    <property type="component" value="Unassembled WGS sequence"/>
</dbReference>
<organism evidence="1 2">
    <name type="scientific">Auriscalpium vulgare</name>
    <dbReference type="NCBI Taxonomy" id="40419"/>
    <lineage>
        <taxon>Eukaryota</taxon>
        <taxon>Fungi</taxon>
        <taxon>Dikarya</taxon>
        <taxon>Basidiomycota</taxon>
        <taxon>Agaricomycotina</taxon>
        <taxon>Agaricomycetes</taxon>
        <taxon>Russulales</taxon>
        <taxon>Auriscalpiaceae</taxon>
        <taxon>Auriscalpium</taxon>
    </lineage>
</organism>
<accession>A0ACB8RJY4</accession>
<proteinExistence type="predicted"/>
<comment type="caution">
    <text evidence="1">The sequence shown here is derived from an EMBL/GenBank/DDBJ whole genome shotgun (WGS) entry which is preliminary data.</text>
</comment>
<reference evidence="1" key="1">
    <citation type="submission" date="2021-02" db="EMBL/GenBank/DDBJ databases">
        <authorList>
            <consortium name="DOE Joint Genome Institute"/>
            <person name="Ahrendt S."/>
            <person name="Looney B.P."/>
            <person name="Miyauchi S."/>
            <person name="Morin E."/>
            <person name="Drula E."/>
            <person name="Courty P.E."/>
            <person name="Chicoki N."/>
            <person name="Fauchery L."/>
            <person name="Kohler A."/>
            <person name="Kuo A."/>
            <person name="Labutti K."/>
            <person name="Pangilinan J."/>
            <person name="Lipzen A."/>
            <person name="Riley R."/>
            <person name="Andreopoulos W."/>
            <person name="He G."/>
            <person name="Johnson J."/>
            <person name="Barry K.W."/>
            <person name="Grigoriev I.V."/>
            <person name="Nagy L."/>
            <person name="Hibbett D."/>
            <person name="Henrissat B."/>
            <person name="Matheny P.B."/>
            <person name="Labbe J."/>
            <person name="Martin F."/>
        </authorList>
    </citation>
    <scope>NUCLEOTIDE SEQUENCE</scope>
    <source>
        <strain evidence="1">FP105234-sp</strain>
    </source>
</reference>
<gene>
    <name evidence="1" type="ORF">FA95DRAFT_1562240</name>
</gene>
<name>A0ACB8RJY4_9AGAM</name>
<evidence type="ECO:0000313" key="1">
    <source>
        <dbReference type="EMBL" id="KAI0044433.1"/>
    </source>
</evidence>
<sequence length="122" mass="13543">MSVPIPQVIMCAVTPGTALADTWTQDLFAPCSEANTCFAQSQTPSWCLGVFCRWMHSMMGPPKSPAAVLSMCTETPPRPTWTFVPMCQCDPREWRAAYDEPSCCSALVAFVKAMRRRTSRCL</sequence>